<dbReference type="GO" id="GO:0015074">
    <property type="term" value="P:DNA integration"/>
    <property type="evidence" value="ECO:0007669"/>
    <property type="project" value="UniProtKB-KW"/>
</dbReference>
<dbReference type="Proteomes" id="UP001596461">
    <property type="component" value="Unassembled WGS sequence"/>
</dbReference>
<proteinExistence type="predicted"/>
<dbReference type="CDD" id="cd00397">
    <property type="entry name" value="DNA_BRE_C"/>
    <property type="match status" value="1"/>
</dbReference>
<protein>
    <submittedName>
        <fullName evidence="7">Tyrosine-type recombinase/integrase</fullName>
    </submittedName>
</protein>
<evidence type="ECO:0000313" key="7">
    <source>
        <dbReference type="EMBL" id="MFC7069514.1"/>
    </source>
</evidence>
<dbReference type="InterPro" id="IPR010998">
    <property type="entry name" value="Integrase_recombinase_N"/>
</dbReference>
<organism evidence="7 8">
    <name type="scientific">Halobaculum lipolyticum</name>
    <dbReference type="NCBI Taxonomy" id="3032001"/>
    <lineage>
        <taxon>Archaea</taxon>
        <taxon>Methanobacteriati</taxon>
        <taxon>Methanobacteriota</taxon>
        <taxon>Stenosarchaea group</taxon>
        <taxon>Halobacteria</taxon>
        <taxon>Halobacteriales</taxon>
        <taxon>Haloferacaceae</taxon>
        <taxon>Halobaculum</taxon>
    </lineage>
</organism>
<evidence type="ECO:0000256" key="1">
    <source>
        <dbReference type="ARBA" id="ARBA00022908"/>
    </source>
</evidence>
<evidence type="ECO:0000256" key="3">
    <source>
        <dbReference type="ARBA" id="ARBA00023172"/>
    </source>
</evidence>
<accession>A0ABD5WC49</accession>
<keyword evidence="8" id="KW-1185">Reference proteome</keyword>
<dbReference type="AlphaFoldDB" id="A0ABD5WC49"/>
<keyword evidence="1" id="KW-0229">DNA integration</keyword>
<comment type="caution">
    <text evidence="7">The sequence shown here is derived from an EMBL/GenBank/DDBJ whole genome shotgun (WGS) entry which is preliminary data.</text>
</comment>
<evidence type="ECO:0000259" key="5">
    <source>
        <dbReference type="PROSITE" id="PS51898"/>
    </source>
</evidence>
<dbReference type="InterPro" id="IPR044068">
    <property type="entry name" value="CB"/>
</dbReference>
<gene>
    <name evidence="7" type="ORF">ACFQL9_07670</name>
</gene>
<dbReference type="PROSITE" id="PS51898">
    <property type="entry name" value="TYR_RECOMBINASE"/>
    <property type="match status" value="1"/>
</dbReference>
<dbReference type="Gene3D" id="1.10.150.130">
    <property type="match status" value="1"/>
</dbReference>
<dbReference type="InterPro" id="IPR011010">
    <property type="entry name" value="DNA_brk_join_enz"/>
</dbReference>
<dbReference type="PROSITE" id="PS51900">
    <property type="entry name" value="CB"/>
    <property type="match status" value="1"/>
</dbReference>
<dbReference type="SUPFAM" id="SSF56349">
    <property type="entry name" value="DNA breaking-rejoining enzymes"/>
    <property type="match status" value="1"/>
</dbReference>
<evidence type="ECO:0000256" key="4">
    <source>
        <dbReference type="PROSITE-ProRule" id="PRU01248"/>
    </source>
</evidence>
<dbReference type="GO" id="GO:0006310">
    <property type="term" value="P:DNA recombination"/>
    <property type="evidence" value="ECO:0007669"/>
    <property type="project" value="UniProtKB-KW"/>
</dbReference>
<dbReference type="PANTHER" id="PTHR30349">
    <property type="entry name" value="PHAGE INTEGRASE-RELATED"/>
    <property type="match status" value="1"/>
</dbReference>
<dbReference type="EMBL" id="JBHTAH010000005">
    <property type="protein sequence ID" value="MFC7069514.1"/>
    <property type="molecule type" value="Genomic_DNA"/>
</dbReference>
<feature type="domain" description="Tyr recombinase" evidence="5">
    <location>
        <begin position="119"/>
        <end position="336"/>
    </location>
</feature>
<sequence length="356" mass="41533">MSRDRPDPSEMSVREAVQRYLRRRRADATDSSVQNWKYRLKLFVEWCEGVDIDPVGDIQRYDLDEYFDVRSATVEPATLEGEMWTLKTFVRYLDEQLGAVEHDLAEAVRIPDLDPEDRTDDTTLHTDDALALLGFYRRDESTRASRGHAFLELAWFTGARQGSLRGLDIRDVNHEEGYVEFHHRPETDTPLKNKTRGERPVALPDESMDVLAEFVDGDRYDVEDDHGRKPLLASLRGRPTNNTIRNCSYMATQPCVHSPCPHDREREKCEWTTQIHASKCPSSRSPHKIRTGSITWQLNRGFPPEVVAERVNATVEVIEDHYDWATQEERWKRSRERMRGRREYIDQLNLETETDE</sequence>
<dbReference type="RefSeq" id="WP_284030433.1">
    <property type="nucleotide sequence ID" value="NZ_CP126154.1"/>
</dbReference>
<keyword evidence="2 4" id="KW-0238">DNA-binding</keyword>
<dbReference type="InterPro" id="IPR002104">
    <property type="entry name" value="Integrase_catalytic"/>
</dbReference>
<evidence type="ECO:0000256" key="2">
    <source>
        <dbReference type="ARBA" id="ARBA00023125"/>
    </source>
</evidence>
<keyword evidence="3" id="KW-0233">DNA recombination</keyword>
<evidence type="ECO:0000313" key="8">
    <source>
        <dbReference type="Proteomes" id="UP001596461"/>
    </source>
</evidence>
<dbReference type="Gene3D" id="1.10.443.10">
    <property type="entry name" value="Intergrase catalytic core"/>
    <property type="match status" value="1"/>
</dbReference>
<dbReference type="GO" id="GO:0003677">
    <property type="term" value="F:DNA binding"/>
    <property type="evidence" value="ECO:0007669"/>
    <property type="project" value="UniProtKB-UniRule"/>
</dbReference>
<name>A0ABD5WC49_9EURY</name>
<dbReference type="InterPro" id="IPR013762">
    <property type="entry name" value="Integrase-like_cat_sf"/>
</dbReference>
<reference evidence="7 8" key="1">
    <citation type="journal article" date="2019" name="Int. J. Syst. Evol. Microbiol.">
        <title>The Global Catalogue of Microorganisms (GCM) 10K type strain sequencing project: providing services to taxonomists for standard genome sequencing and annotation.</title>
        <authorList>
            <consortium name="The Broad Institute Genomics Platform"/>
            <consortium name="The Broad Institute Genome Sequencing Center for Infectious Disease"/>
            <person name="Wu L."/>
            <person name="Ma J."/>
        </authorList>
    </citation>
    <scope>NUCLEOTIDE SEQUENCE [LARGE SCALE GENOMIC DNA]</scope>
    <source>
        <strain evidence="7 8">DT31</strain>
    </source>
</reference>
<evidence type="ECO:0000259" key="6">
    <source>
        <dbReference type="PROSITE" id="PS51900"/>
    </source>
</evidence>
<dbReference type="InterPro" id="IPR050090">
    <property type="entry name" value="Tyrosine_recombinase_XerCD"/>
</dbReference>
<dbReference type="PANTHER" id="PTHR30349:SF41">
    <property type="entry name" value="INTEGRASE_RECOMBINASE PROTEIN MJ0367-RELATED"/>
    <property type="match status" value="1"/>
</dbReference>
<feature type="domain" description="Core-binding (CB)" evidence="6">
    <location>
        <begin position="11"/>
        <end position="94"/>
    </location>
</feature>
<dbReference type="GeneID" id="81125266"/>